<evidence type="ECO:0000313" key="1">
    <source>
        <dbReference type="EMBL" id="PHJ20848.1"/>
    </source>
</evidence>
<sequence>MTESYELLTTEPIFEQVSRELLISHVGPKMWILSPSSRHLGQRTQLSAALQLHAGAPENAVWFAVGSEGQATVEGNYPRLDWSPSGFSWIVSRGPEEFPYR</sequence>
<dbReference type="VEuPathDB" id="ToxoDB:CSUI_005307"/>
<comment type="caution">
    <text evidence="1">The sequence shown here is derived from an EMBL/GenBank/DDBJ whole genome shotgun (WGS) entry which is preliminary data.</text>
</comment>
<organism evidence="1 2">
    <name type="scientific">Cystoisospora suis</name>
    <dbReference type="NCBI Taxonomy" id="483139"/>
    <lineage>
        <taxon>Eukaryota</taxon>
        <taxon>Sar</taxon>
        <taxon>Alveolata</taxon>
        <taxon>Apicomplexa</taxon>
        <taxon>Conoidasida</taxon>
        <taxon>Coccidia</taxon>
        <taxon>Eucoccidiorida</taxon>
        <taxon>Eimeriorina</taxon>
        <taxon>Sarcocystidae</taxon>
        <taxon>Cystoisospora</taxon>
    </lineage>
</organism>
<protein>
    <submittedName>
        <fullName evidence="1">Uncharacterized protein</fullName>
    </submittedName>
</protein>
<proteinExistence type="predicted"/>
<dbReference type="AlphaFoldDB" id="A0A2C6KXI4"/>
<dbReference type="GeneID" id="94428695"/>
<name>A0A2C6KXI4_9APIC</name>
<accession>A0A2C6KXI4</accession>
<evidence type="ECO:0000313" key="2">
    <source>
        <dbReference type="Proteomes" id="UP000221165"/>
    </source>
</evidence>
<keyword evidence="2" id="KW-1185">Reference proteome</keyword>
<dbReference type="RefSeq" id="XP_067922533.1">
    <property type="nucleotide sequence ID" value="XM_068065484.1"/>
</dbReference>
<reference evidence="1 2" key="1">
    <citation type="journal article" date="2017" name="Int. J. Parasitol.">
        <title>The genome of the protozoan parasite Cystoisospora suis and a reverse vaccinology approach to identify vaccine candidates.</title>
        <authorList>
            <person name="Palmieri N."/>
            <person name="Shrestha A."/>
            <person name="Ruttkowski B."/>
            <person name="Beck T."/>
            <person name="Vogl C."/>
            <person name="Tomley F."/>
            <person name="Blake D.P."/>
            <person name="Joachim A."/>
        </authorList>
    </citation>
    <scope>NUCLEOTIDE SEQUENCE [LARGE SCALE GENOMIC DNA]</scope>
    <source>
        <strain evidence="1 2">Wien I</strain>
    </source>
</reference>
<dbReference type="EMBL" id="MIGC01002571">
    <property type="protein sequence ID" value="PHJ20848.1"/>
    <property type="molecule type" value="Genomic_DNA"/>
</dbReference>
<gene>
    <name evidence="1" type="ORF">CSUI_005307</name>
</gene>
<dbReference type="Proteomes" id="UP000221165">
    <property type="component" value="Unassembled WGS sequence"/>
</dbReference>